<dbReference type="SUPFAM" id="SSF47384">
    <property type="entry name" value="Homodimeric domain of signal transducing histidine kinase"/>
    <property type="match status" value="1"/>
</dbReference>
<dbReference type="PRINTS" id="PR00344">
    <property type="entry name" value="BCTRLSENSOR"/>
</dbReference>
<keyword evidence="6" id="KW-0418">Kinase</keyword>
<evidence type="ECO:0000256" key="4">
    <source>
        <dbReference type="ARBA" id="ARBA00022679"/>
    </source>
</evidence>
<dbReference type="SMART" id="SM00387">
    <property type="entry name" value="HATPase_c"/>
    <property type="match status" value="1"/>
</dbReference>
<dbReference type="GO" id="GO:0000155">
    <property type="term" value="F:phosphorelay sensor kinase activity"/>
    <property type="evidence" value="ECO:0007669"/>
    <property type="project" value="InterPro"/>
</dbReference>
<dbReference type="PROSITE" id="PS50110">
    <property type="entry name" value="RESPONSE_REGULATORY"/>
    <property type="match status" value="3"/>
</dbReference>
<sequence length="715" mass="77436">MNSPRNRRILVIDDTPSIHDDFRKILAASAAPAGAAQLDALASAIFGDTSPAAEDHAGFDLDFATQGQDGLALVQRALTEGRPYAMAFVDMRMPPGWDGLETIQRVWAADPRVQIVICTAYSDHGWSAISEKLGRSDRLIILKKPFDQIEALQLAHALTEKWELSRAAQLRAEELEAMVAARTAELQAAKEAAEHANRAKSLFLANMSHEIRTPLNGMLGMNALLLDSGLTPEQRDFAETMSGSGETLLALLNDILDISRIEANRLEIEQAPFVLDEVVDGVVQLLAPKAHEKKLELVAEVDPQIKGGLVGDQVRLRQILFNLLGNAVKFTAAGEVSLQIRPLELSAGAMRLEIVIRDTGIGISPEHQAGLFQPFTQVDASTTRVYGGSGLGLSICRGLIGLMHGEITLESEPGKGSTFRLVIPFQRTNAVAQVIETDPTLLAGRRTLIVDDNATNRKFLSRLLQSWNVPHELAVDATDTIARMDAACAEGKPYQVVLLDYQMPHTDGLQLARLIRSQPRYASPVMLLLTSICLNPADKELGTAGIAACLNKPLRKGPLLQRILQCLALAPAAPTPAPPAPAPVSTVRVLVAEDNLVNQKVITAHLKRLGIPAVVVSNGREALDLLAKQEFDLVLMDCQMPEMDGLAATRAIRQRENSSGGRRMPIIALTAGVADMNQQTCLAAGMDDYMSKPVRWEHLPRVLQNHLPPGSFAAA</sequence>
<dbReference type="SMART" id="SM00388">
    <property type="entry name" value="HisKA"/>
    <property type="match status" value="1"/>
</dbReference>
<dbReference type="CDD" id="cd16922">
    <property type="entry name" value="HATPase_EvgS-ArcB-TorS-like"/>
    <property type="match status" value="1"/>
</dbReference>
<dbReference type="PANTHER" id="PTHR45339:SF1">
    <property type="entry name" value="HYBRID SIGNAL TRANSDUCTION HISTIDINE KINASE J"/>
    <property type="match status" value="1"/>
</dbReference>
<organism evidence="14 15">
    <name type="scientific">Oleiharenicola lentus</name>
    <dbReference type="NCBI Taxonomy" id="2508720"/>
    <lineage>
        <taxon>Bacteria</taxon>
        <taxon>Pseudomonadati</taxon>
        <taxon>Verrucomicrobiota</taxon>
        <taxon>Opitutia</taxon>
        <taxon>Opitutales</taxon>
        <taxon>Opitutaceae</taxon>
        <taxon>Oleiharenicola</taxon>
    </lineage>
</organism>
<dbReference type="CDD" id="cd00082">
    <property type="entry name" value="HisKA"/>
    <property type="match status" value="1"/>
</dbReference>
<dbReference type="FunFam" id="3.30.565.10:FF:000010">
    <property type="entry name" value="Sensor histidine kinase RcsC"/>
    <property type="match status" value="1"/>
</dbReference>
<feature type="domain" description="Response regulatory" evidence="13">
    <location>
        <begin position="588"/>
        <end position="707"/>
    </location>
</feature>
<dbReference type="InterPro" id="IPR004358">
    <property type="entry name" value="Sig_transdc_His_kin-like_C"/>
</dbReference>
<dbReference type="Gene3D" id="1.10.287.130">
    <property type="match status" value="1"/>
</dbReference>
<keyword evidence="3 11" id="KW-0597">Phosphoprotein</keyword>
<comment type="caution">
    <text evidence="14">The sequence shown here is derived from an EMBL/GenBank/DDBJ whole genome shotgun (WGS) entry which is preliminary data.</text>
</comment>
<dbReference type="InterPro" id="IPR003661">
    <property type="entry name" value="HisK_dim/P_dom"/>
</dbReference>
<protein>
    <recommendedName>
        <fullName evidence="10">Sensory/regulatory protein RpfC</fullName>
        <ecNumber evidence="2">2.7.13.3</ecNumber>
    </recommendedName>
</protein>
<dbReference type="GO" id="GO:0005524">
    <property type="term" value="F:ATP binding"/>
    <property type="evidence" value="ECO:0007669"/>
    <property type="project" value="UniProtKB-KW"/>
</dbReference>
<dbReference type="SUPFAM" id="SSF52172">
    <property type="entry name" value="CheY-like"/>
    <property type="match status" value="3"/>
</dbReference>
<accession>A0A4Q1C3E3</accession>
<evidence type="ECO:0000313" key="15">
    <source>
        <dbReference type="Proteomes" id="UP000290218"/>
    </source>
</evidence>
<dbReference type="SMART" id="SM00448">
    <property type="entry name" value="REC"/>
    <property type="match status" value="2"/>
</dbReference>
<feature type="modified residue" description="4-aspartylphosphate" evidence="11">
    <location>
        <position position="637"/>
    </location>
</feature>
<evidence type="ECO:0000256" key="8">
    <source>
        <dbReference type="ARBA" id="ARBA00023012"/>
    </source>
</evidence>
<feature type="modified residue" description="4-aspartylphosphate" evidence="11">
    <location>
        <position position="90"/>
    </location>
</feature>
<evidence type="ECO:0000256" key="3">
    <source>
        <dbReference type="ARBA" id="ARBA00022553"/>
    </source>
</evidence>
<keyword evidence="5" id="KW-0547">Nucleotide-binding</keyword>
<evidence type="ECO:0000259" key="12">
    <source>
        <dbReference type="PROSITE" id="PS50109"/>
    </source>
</evidence>
<keyword evidence="7" id="KW-0067">ATP-binding</keyword>
<keyword evidence="4" id="KW-0808">Transferase</keyword>
<evidence type="ECO:0000256" key="1">
    <source>
        <dbReference type="ARBA" id="ARBA00000085"/>
    </source>
</evidence>
<dbReference type="EMBL" id="SDHX01000002">
    <property type="protein sequence ID" value="RXK52850.1"/>
    <property type="molecule type" value="Genomic_DNA"/>
</dbReference>
<evidence type="ECO:0000256" key="9">
    <source>
        <dbReference type="ARBA" id="ARBA00064003"/>
    </source>
</evidence>
<evidence type="ECO:0000256" key="11">
    <source>
        <dbReference type="PROSITE-ProRule" id="PRU00169"/>
    </source>
</evidence>
<dbReference type="InterPro" id="IPR036097">
    <property type="entry name" value="HisK_dim/P_sf"/>
</dbReference>
<dbReference type="PANTHER" id="PTHR45339">
    <property type="entry name" value="HYBRID SIGNAL TRANSDUCTION HISTIDINE KINASE J"/>
    <property type="match status" value="1"/>
</dbReference>
<dbReference type="InterPro" id="IPR036890">
    <property type="entry name" value="HATPase_C_sf"/>
</dbReference>
<keyword evidence="15" id="KW-1185">Reference proteome</keyword>
<dbReference type="AlphaFoldDB" id="A0A4Q1C3E3"/>
<dbReference type="Pfam" id="PF00512">
    <property type="entry name" value="HisKA"/>
    <property type="match status" value="1"/>
</dbReference>
<feature type="domain" description="Response regulatory" evidence="13">
    <location>
        <begin position="8"/>
        <end position="159"/>
    </location>
</feature>
<dbReference type="Pfam" id="PF00072">
    <property type="entry name" value="Response_reg"/>
    <property type="match status" value="2"/>
</dbReference>
<dbReference type="RefSeq" id="WP_129048440.1">
    <property type="nucleotide sequence ID" value="NZ_SDHX01000002.1"/>
</dbReference>
<evidence type="ECO:0000256" key="5">
    <source>
        <dbReference type="ARBA" id="ARBA00022741"/>
    </source>
</evidence>
<evidence type="ECO:0000313" key="14">
    <source>
        <dbReference type="EMBL" id="RXK52850.1"/>
    </source>
</evidence>
<dbReference type="CDD" id="cd17546">
    <property type="entry name" value="REC_hyHK_CKI1_RcsC-like"/>
    <property type="match status" value="2"/>
</dbReference>
<feature type="modified residue" description="4-aspartylphosphate" evidence="11">
    <location>
        <position position="500"/>
    </location>
</feature>
<dbReference type="InterPro" id="IPR003594">
    <property type="entry name" value="HATPase_dom"/>
</dbReference>
<feature type="domain" description="Histidine kinase" evidence="12">
    <location>
        <begin position="206"/>
        <end position="427"/>
    </location>
</feature>
<dbReference type="FunFam" id="1.10.287.130:FF:000002">
    <property type="entry name" value="Two-component osmosensing histidine kinase"/>
    <property type="match status" value="1"/>
</dbReference>
<dbReference type="OrthoDB" id="193150at2"/>
<dbReference type="PROSITE" id="PS50109">
    <property type="entry name" value="HIS_KIN"/>
    <property type="match status" value="1"/>
</dbReference>
<comment type="catalytic activity">
    <reaction evidence="1">
        <text>ATP + protein L-histidine = ADP + protein N-phospho-L-histidine.</text>
        <dbReference type="EC" id="2.7.13.3"/>
    </reaction>
</comment>
<evidence type="ECO:0000259" key="13">
    <source>
        <dbReference type="PROSITE" id="PS50110"/>
    </source>
</evidence>
<evidence type="ECO:0000256" key="2">
    <source>
        <dbReference type="ARBA" id="ARBA00012438"/>
    </source>
</evidence>
<dbReference type="Proteomes" id="UP000290218">
    <property type="component" value="Unassembled WGS sequence"/>
</dbReference>
<dbReference type="InterPro" id="IPR001789">
    <property type="entry name" value="Sig_transdc_resp-reg_receiver"/>
</dbReference>
<dbReference type="Gene3D" id="3.40.50.2300">
    <property type="match status" value="3"/>
</dbReference>
<proteinExistence type="predicted"/>
<evidence type="ECO:0000256" key="10">
    <source>
        <dbReference type="ARBA" id="ARBA00068150"/>
    </source>
</evidence>
<dbReference type="EC" id="2.7.13.3" evidence="2"/>
<name>A0A4Q1C3E3_9BACT</name>
<dbReference type="SUPFAM" id="SSF55874">
    <property type="entry name" value="ATPase domain of HSP90 chaperone/DNA topoisomerase II/histidine kinase"/>
    <property type="match status" value="1"/>
</dbReference>
<reference evidence="14 15" key="1">
    <citation type="submission" date="2019-01" db="EMBL/GenBank/DDBJ databases">
        <title>Lacunisphaera sp. strain TWA-58.</title>
        <authorList>
            <person name="Chen W.-M."/>
        </authorList>
    </citation>
    <scope>NUCLEOTIDE SEQUENCE [LARGE SCALE GENOMIC DNA]</scope>
    <source>
        <strain evidence="14 15">TWA-58</strain>
    </source>
</reference>
<gene>
    <name evidence="14" type="ORF">ESB00_14145</name>
</gene>
<dbReference type="InterPro" id="IPR011006">
    <property type="entry name" value="CheY-like_superfamily"/>
</dbReference>
<feature type="domain" description="Response regulatory" evidence="13">
    <location>
        <begin position="446"/>
        <end position="567"/>
    </location>
</feature>
<evidence type="ECO:0000256" key="6">
    <source>
        <dbReference type="ARBA" id="ARBA00022777"/>
    </source>
</evidence>
<keyword evidence="8" id="KW-0902">Two-component regulatory system</keyword>
<dbReference type="Gene3D" id="3.30.565.10">
    <property type="entry name" value="Histidine kinase-like ATPase, C-terminal domain"/>
    <property type="match status" value="1"/>
</dbReference>
<evidence type="ECO:0000256" key="7">
    <source>
        <dbReference type="ARBA" id="ARBA00022840"/>
    </source>
</evidence>
<comment type="subunit">
    <text evidence="9">At low DSF concentrations, interacts with RpfF.</text>
</comment>
<dbReference type="Pfam" id="PF02518">
    <property type="entry name" value="HATPase_c"/>
    <property type="match status" value="1"/>
</dbReference>
<dbReference type="InterPro" id="IPR005467">
    <property type="entry name" value="His_kinase_dom"/>
</dbReference>